<dbReference type="PROSITE" id="PS50135">
    <property type="entry name" value="ZF_ZZ_2"/>
    <property type="match status" value="1"/>
</dbReference>
<dbReference type="InterPro" id="IPR000433">
    <property type="entry name" value="Znf_ZZ"/>
</dbReference>
<dbReference type="InterPro" id="IPR043145">
    <property type="entry name" value="Znf_ZZ_sf"/>
</dbReference>
<dbReference type="GO" id="GO:0008270">
    <property type="term" value="F:zinc ion binding"/>
    <property type="evidence" value="ECO:0007669"/>
    <property type="project" value="UniProtKB-KW"/>
</dbReference>
<dbReference type="SUPFAM" id="SSF57850">
    <property type="entry name" value="RING/U-box"/>
    <property type="match status" value="1"/>
</dbReference>
<dbReference type="PANTHER" id="PTHR12268">
    <property type="entry name" value="E3 UBIQUITIN-PROTEIN LIGASE KCMF1"/>
    <property type="match status" value="1"/>
</dbReference>
<keyword evidence="3" id="KW-0862">Zinc</keyword>
<reference evidence="6" key="1">
    <citation type="submission" date="2023-06" db="EMBL/GenBank/DDBJ databases">
        <title>Reference genome for the Northern bat (Eptesicus nilssonii), a most northern bat species.</title>
        <authorList>
            <person name="Laine V.N."/>
            <person name="Pulliainen A.T."/>
            <person name="Lilley T.M."/>
        </authorList>
    </citation>
    <scope>NUCLEOTIDE SEQUENCE</scope>
    <source>
        <strain evidence="6">BLF_Eptnil</strain>
        <tissue evidence="6">Kidney</tissue>
    </source>
</reference>
<keyword evidence="1" id="KW-0479">Metal-binding</keyword>
<dbReference type="GO" id="GO:0005886">
    <property type="term" value="C:plasma membrane"/>
    <property type="evidence" value="ECO:0007669"/>
    <property type="project" value="TreeGrafter"/>
</dbReference>
<comment type="caution">
    <text evidence="6">The sequence shown here is derived from an EMBL/GenBank/DDBJ whole genome shotgun (WGS) entry which is preliminary data.</text>
</comment>
<gene>
    <name evidence="6" type="ORF">QTO34_002621</name>
</gene>
<evidence type="ECO:0000256" key="2">
    <source>
        <dbReference type="ARBA" id="ARBA00022771"/>
    </source>
</evidence>
<dbReference type="Proteomes" id="UP001177744">
    <property type="component" value="Unassembled WGS sequence"/>
</dbReference>
<evidence type="ECO:0000259" key="5">
    <source>
        <dbReference type="PROSITE" id="PS50135"/>
    </source>
</evidence>
<dbReference type="AlphaFoldDB" id="A0AA40HSG1"/>
<dbReference type="EMBL" id="JAULJE010000012">
    <property type="protein sequence ID" value="KAK1336588.1"/>
    <property type="molecule type" value="Genomic_DNA"/>
</dbReference>
<dbReference type="Gene3D" id="3.30.60.90">
    <property type="match status" value="1"/>
</dbReference>
<proteinExistence type="predicted"/>
<evidence type="ECO:0000256" key="4">
    <source>
        <dbReference type="PROSITE-ProRule" id="PRU00228"/>
    </source>
</evidence>
<dbReference type="InterPro" id="IPR050774">
    <property type="entry name" value="KCMF1/Dystrophin"/>
</dbReference>
<dbReference type="PANTHER" id="PTHR12268:SF18">
    <property type="entry name" value="DYSTROTELIN"/>
    <property type="match status" value="1"/>
</dbReference>
<accession>A0AA40HSG1</accession>
<organism evidence="6 7">
    <name type="scientific">Cnephaeus nilssonii</name>
    <name type="common">Northern bat</name>
    <name type="synonym">Eptesicus nilssonii</name>
    <dbReference type="NCBI Taxonomy" id="3371016"/>
    <lineage>
        <taxon>Eukaryota</taxon>
        <taxon>Metazoa</taxon>
        <taxon>Chordata</taxon>
        <taxon>Craniata</taxon>
        <taxon>Vertebrata</taxon>
        <taxon>Euteleostomi</taxon>
        <taxon>Mammalia</taxon>
        <taxon>Eutheria</taxon>
        <taxon>Laurasiatheria</taxon>
        <taxon>Chiroptera</taxon>
        <taxon>Yangochiroptera</taxon>
        <taxon>Vespertilionidae</taxon>
        <taxon>Cnephaeus</taxon>
    </lineage>
</organism>
<keyword evidence="7" id="KW-1185">Reference proteome</keyword>
<evidence type="ECO:0000256" key="3">
    <source>
        <dbReference type="ARBA" id="ARBA00022833"/>
    </source>
</evidence>
<dbReference type="GO" id="GO:0099536">
    <property type="term" value="P:synaptic signaling"/>
    <property type="evidence" value="ECO:0007669"/>
    <property type="project" value="TreeGrafter"/>
</dbReference>
<evidence type="ECO:0000256" key="1">
    <source>
        <dbReference type="ARBA" id="ARBA00022723"/>
    </source>
</evidence>
<evidence type="ECO:0000313" key="6">
    <source>
        <dbReference type="EMBL" id="KAK1336588.1"/>
    </source>
</evidence>
<feature type="domain" description="ZZ-type" evidence="5">
    <location>
        <begin position="1"/>
        <end position="53"/>
    </location>
</feature>
<protein>
    <recommendedName>
        <fullName evidence="5">ZZ-type domain-containing protein</fullName>
    </recommendedName>
</protein>
<sequence length="69" mass="7666">MSSDASPASIFIGRYRCLKCLNFDICQMCFLSGLHSKPHPTSHPVVEHCVQVTPNLLSQTTPESCPYQL</sequence>
<evidence type="ECO:0000313" key="7">
    <source>
        <dbReference type="Proteomes" id="UP001177744"/>
    </source>
</evidence>
<keyword evidence="2 4" id="KW-0863">Zinc-finger</keyword>
<dbReference type="GO" id="GO:0045202">
    <property type="term" value="C:synapse"/>
    <property type="evidence" value="ECO:0007669"/>
    <property type="project" value="GOC"/>
</dbReference>
<dbReference type="Pfam" id="PF00569">
    <property type="entry name" value="ZZ"/>
    <property type="match status" value="1"/>
</dbReference>
<name>A0AA40HSG1_CNENI</name>